<evidence type="ECO:0000259" key="1">
    <source>
        <dbReference type="Pfam" id="PF00534"/>
    </source>
</evidence>
<evidence type="ECO:0000313" key="3">
    <source>
        <dbReference type="Proteomes" id="UP000321513"/>
    </source>
</evidence>
<evidence type="ECO:0000313" key="2">
    <source>
        <dbReference type="EMBL" id="GEO07617.1"/>
    </source>
</evidence>
<gene>
    <name evidence="2" type="ORF">SAE01_01130</name>
</gene>
<protein>
    <recommendedName>
        <fullName evidence="1">Glycosyl transferase family 1 domain-containing protein</fullName>
    </recommendedName>
</protein>
<name>A0A512B747_9BACT</name>
<dbReference type="PANTHER" id="PTHR45947">
    <property type="entry name" value="SULFOQUINOVOSYL TRANSFERASE SQD2"/>
    <property type="match status" value="1"/>
</dbReference>
<comment type="caution">
    <text evidence="2">The sequence shown here is derived from an EMBL/GenBank/DDBJ whole genome shotgun (WGS) entry which is preliminary data.</text>
</comment>
<organism evidence="2 3">
    <name type="scientific">Segetibacter aerophilus</name>
    <dbReference type="NCBI Taxonomy" id="670293"/>
    <lineage>
        <taxon>Bacteria</taxon>
        <taxon>Pseudomonadati</taxon>
        <taxon>Bacteroidota</taxon>
        <taxon>Chitinophagia</taxon>
        <taxon>Chitinophagales</taxon>
        <taxon>Chitinophagaceae</taxon>
        <taxon>Segetibacter</taxon>
    </lineage>
</organism>
<dbReference type="AlphaFoldDB" id="A0A512B747"/>
<feature type="domain" description="Glycosyl transferase family 1" evidence="1">
    <location>
        <begin position="178"/>
        <end position="329"/>
    </location>
</feature>
<keyword evidence="3" id="KW-1185">Reference proteome</keyword>
<dbReference type="Pfam" id="PF00534">
    <property type="entry name" value="Glycos_transf_1"/>
    <property type="match status" value="1"/>
</dbReference>
<dbReference type="GO" id="GO:0016757">
    <property type="term" value="F:glycosyltransferase activity"/>
    <property type="evidence" value="ECO:0007669"/>
    <property type="project" value="InterPro"/>
</dbReference>
<sequence>MTGKIKVYHFHNGSGGGVLSVISNLIQFQQHPEIENHVIYTINKDTIQSFNAPELPGVKSEQVFYYSPKWNFYYTCSQLARLLPDERGIIVAHDWLELGMVSNLGLNNPVAFFLHGNYEYYFDLAKKHLDVIDEFICISRPIYNKLTSFLKNRDTSIFLNHFPVPELDPIDKNNSILNIYFGVRSLTDANKQFLLLPKIDRLLRERGEIVRWTIIGAGGAENEVKEPLESLQNVTYYPKLPNNEILKLIASQDVFVLPSQNEGLPVALVEAMKAGVVPLITDWLGATEDLVINGVSGFYIALNDHGRYAAMISMLHNDRKLLRKVSSTASEIARLRFDPYKNTFDIEEHFITVAKEKKVKSAKKVYGSRLDNKYIPNSITTYFRHQSKGS</sequence>
<dbReference type="SUPFAM" id="SSF53756">
    <property type="entry name" value="UDP-Glycosyltransferase/glycogen phosphorylase"/>
    <property type="match status" value="1"/>
</dbReference>
<dbReference type="Proteomes" id="UP000321513">
    <property type="component" value="Unassembled WGS sequence"/>
</dbReference>
<dbReference type="OrthoDB" id="832722at2"/>
<dbReference type="EMBL" id="BJYT01000001">
    <property type="protein sequence ID" value="GEO07617.1"/>
    <property type="molecule type" value="Genomic_DNA"/>
</dbReference>
<dbReference type="CDD" id="cd03801">
    <property type="entry name" value="GT4_PimA-like"/>
    <property type="match status" value="1"/>
</dbReference>
<reference evidence="2 3" key="1">
    <citation type="submission" date="2019-07" db="EMBL/GenBank/DDBJ databases">
        <title>Whole genome shotgun sequence of Segetibacter aerophilus NBRC 106135.</title>
        <authorList>
            <person name="Hosoyama A."/>
            <person name="Uohara A."/>
            <person name="Ohji S."/>
            <person name="Ichikawa N."/>
        </authorList>
    </citation>
    <scope>NUCLEOTIDE SEQUENCE [LARGE SCALE GENOMIC DNA]</scope>
    <source>
        <strain evidence="2 3">NBRC 106135</strain>
    </source>
</reference>
<dbReference type="Gene3D" id="3.40.50.2000">
    <property type="entry name" value="Glycogen Phosphorylase B"/>
    <property type="match status" value="2"/>
</dbReference>
<dbReference type="InterPro" id="IPR001296">
    <property type="entry name" value="Glyco_trans_1"/>
</dbReference>
<accession>A0A512B747</accession>
<dbReference type="InterPro" id="IPR050194">
    <property type="entry name" value="Glycosyltransferase_grp1"/>
</dbReference>
<proteinExistence type="predicted"/>
<dbReference type="PANTHER" id="PTHR45947:SF15">
    <property type="entry name" value="TEICHURONIC ACID BIOSYNTHESIS GLYCOSYLTRANSFERASE TUAC-RELATED"/>
    <property type="match status" value="1"/>
</dbReference>
<dbReference type="RefSeq" id="WP_147201581.1">
    <property type="nucleotide sequence ID" value="NZ_BJYT01000001.1"/>
</dbReference>